<organism evidence="3 4">
    <name type="scientific">Ananas comosus</name>
    <name type="common">Pineapple</name>
    <name type="synonym">Ananas ananas</name>
    <dbReference type="NCBI Taxonomy" id="4615"/>
    <lineage>
        <taxon>Eukaryota</taxon>
        <taxon>Viridiplantae</taxon>
        <taxon>Streptophyta</taxon>
        <taxon>Embryophyta</taxon>
        <taxon>Tracheophyta</taxon>
        <taxon>Spermatophyta</taxon>
        <taxon>Magnoliopsida</taxon>
        <taxon>Liliopsida</taxon>
        <taxon>Poales</taxon>
        <taxon>Bromeliaceae</taxon>
        <taxon>Bromelioideae</taxon>
        <taxon>Ananas</taxon>
    </lineage>
</organism>
<protein>
    <submittedName>
        <fullName evidence="3">Cinnamoyl-CoA reductase 1</fullName>
    </submittedName>
</protein>
<reference evidence="3 4" key="1">
    <citation type="journal article" date="2016" name="DNA Res.">
        <title>The draft genome of MD-2 pineapple using hybrid error correction of long reads.</title>
        <authorList>
            <person name="Redwan R.M."/>
            <person name="Saidin A."/>
            <person name="Kumar S.V."/>
        </authorList>
    </citation>
    <scope>NUCLEOTIDE SEQUENCE [LARGE SCALE GENOMIC DNA]</scope>
    <source>
        <strain evidence="4">cv. MD2</strain>
        <tissue evidence="3">Leaf</tissue>
    </source>
</reference>
<dbReference type="Pfam" id="PF01370">
    <property type="entry name" value="Epimerase"/>
    <property type="match status" value="1"/>
</dbReference>
<proteinExistence type="predicted"/>
<comment type="caution">
    <text evidence="3">The sequence shown here is derived from an EMBL/GenBank/DDBJ whole genome shotgun (WGS) entry which is preliminary data.</text>
</comment>
<evidence type="ECO:0000313" key="3">
    <source>
        <dbReference type="EMBL" id="OAY74135.1"/>
    </source>
</evidence>
<keyword evidence="1" id="KW-0560">Oxidoreductase</keyword>
<dbReference type="InterPro" id="IPR001509">
    <property type="entry name" value="Epimerase_deHydtase"/>
</dbReference>
<dbReference type="Proteomes" id="UP000092600">
    <property type="component" value="Unassembled WGS sequence"/>
</dbReference>
<dbReference type="SUPFAM" id="SSF51735">
    <property type="entry name" value="NAD(P)-binding Rossmann-fold domains"/>
    <property type="match status" value="2"/>
</dbReference>
<feature type="domain" description="NAD-dependent epimerase/dehydratase" evidence="2">
    <location>
        <begin position="47"/>
        <end position="125"/>
    </location>
</feature>
<evidence type="ECO:0000313" key="4">
    <source>
        <dbReference type="Proteomes" id="UP000092600"/>
    </source>
</evidence>
<dbReference type="GO" id="GO:0016616">
    <property type="term" value="F:oxidoreductase activity, acting on the CH-OH group of donors, NAD or NADP as acceptor"/>
    <property type="evidence" value="ECO:0007669"/>
    <property type="project" value="TreeGrafter"/>
</dbReference>
<evidence type="ECO:0000256" key="1">
    <source>
        <dbReference type="ARBA" id="ARBA00023002"/>
    </source>
</evidence>
<dbReference type="InterPro" id="IPR050425">
    <property type="entry name" value="NAD(P)_dehydrat-like"/>
</dbReference>
<dbReference type="STRING" id="4615.A0A199VBF5"/>
<gene>
    <name evidence="3" type="ORF">ACMD2_14205</name>
</gene>
<dbReference type="AlphaFoldDB" id="A0A199VBF5"/>
<dbReference type="EMBL" id="LSRQ01002488">
    <property type="protein sequence ID" value="OAY74135.1"/>
    <property type="molecule type" value="Genomic_DNA"/>
</dbReference>
<dbReference type="PANTHER" id="PTHR10366:SF404">
    <property type="entry name" value="CINNAMOYL-COA REDUCTASE 1"/>
    <property type="match status" value="1"/>
</dbReference>
<sequence length="178" mass="19228">MTVDDTTALAAPGNGRTVCVTGAGGFIASWLVKLLLERGYTVKGTTAAEQAAWDAARERGLELAVVNPVLVLGPLLQPGINASTAHVLKYLDGSARTFANAVQAYVHVRDVADAHLRVYESPAASGRCSDEINPRKQPYKFSNQRLKDLGLEFTPAMQCLYETVKSLQEKGHLMVMNL</sequence>
<dbReference type="InterPro" id="IPR036291">
    <property type="entry name" value="NAD(P)-bd_dom_sf"/>
</dbReference>
<accession>A0A199VBF5</accession>
<evidence type="ECO:0000259" key="2">
    <source>
        <dbReference type="Pfam" id="PF01370"/>
    </source>
</evidence>
<name>A0A199VBF5_ANACO</name>
<dbReference type="Gene3D" id="3.40.50.720">
    <property type="entry name" value="NAD(P)-binding Rossmann-like Domain"/>
    <property type="match status" value="2"/>
</dbReference>
<dbReference type="PANTHER" id="PTHR10366">
    <property type="entry name" value="NAD DEPENDENT EPIMERASE/DEHYDRATASE"/>
    <property type="match status" value="1"/>
</dbReference>